<dbReference type="InterPro" id="IPR019861">
    <property type="entry name" value="PorP/SprF_Bacteroidetes"/>
</dbReference>
<dbReference type="Pfam" id="PF11751">
    <property type="entry name" value="PorP_SprF"/>
    <property type="match status" value="1"/>
</dbReference>
<protein>
    <submittedName>
        <fullName evidence="2">Type IX secretion system membrane protein PorP/SprF</fullName>
    </submittedName>
</protein>
<dbReference type="Proteomes" id="UP001138686">
    <property type="component" value="Unassembled WGS sequence"/>
</dbReference>
<dbReference type="NCBIfam" id="TIGR03519">
    <property type="entry name" value="T9SS_PorP_fam"/>
    <property type="match status" value="1"/>
</dbReference>
<dbReference type="RefSeq" id="WP_219053393.1">
    <property type="nucleotide sequence ID" value="NZ_JAHWDP010000006.1"/>
</dbReference>
<name>A0A9X1FQC8_9FLAO</name>
<reference evidence="2" key="1">
    <citation type="submission" date="2021-07" db="EMBL/GenBank/DDBJ databases">
        <title>Aureisphaera sp. CAU 1614 isolated from sea sediment.</title>
        <authorList>
            <person name="Kim W."/>
        </authorList>
    </citation>
    <scope>NUCLEOTIDE SEQUENCE</scope>
    <source>
        <strain evidence="2">CAU 1614</strain>
    </source>
</reference>
<keyword evidence="3" id="KW-1185">Reference proteome</keyword>
<keyword evidence="1" id="KW-0732">Signal</keyword>
<evidence type="ECO:0000313" key="3">
    <source>
        <dbReference type="Proteomes" id="UP001138686"/>
    </source>
</evidence>
<feature type="chain" id="PRO_5040805529" evidence="1">
    <location>
        <begin position="20"/>
        <end position="311"/>
    </location>
</feature>
<feature type="signal peptide" evidence="1">
    <location>
        <begin position="1"/>
        <end position="19"/>
    </location>
</feature>
<gene>
    <name evidence="2" type="ORF">KXJ69_12140</name>
</gene>
<organism evidence="2 3">
    <name type="scientific">Halomarinibacterium sedimenti</name>
    <dbReference type="NCBI Taxonomy" id="2857106"/>
    <lineage>
        <taxon>Bacteria</taxon>
        <taxon>Pseudomonadati</taxon>
        <taxon>Bacteroidota</taxon>
        <taxon>Flavobacteriia</taxon>
        <taxon>Flavobacteriales</taxon>
        <taxon>Flavobacteriaceae</taxon>
        <taxon>Halomarinibacterium</taxon>
    </lineage>
</organism>
<sequence length="311" mass="35109">MKRFFFFLIVCVVFSAANAQQDPQYTQYMYNTQVVNPGYVGSRDVMSFGLLYRTQWVNFNGAPKTGTFTFNTPIGNLDQMGLGLSIVSEEIGPANESNVNVDYSYSIKTSEIGKLSFGLKAGLDILNVDFTKLNIYDENDPKFQENIDNNLQPQIGLGLYYNTDKFYAGVSVPNFLRSKHYDEGSLNNANISSVARERQHYFFITGYVFDLSSNLKFKPATLVKVVNGSPLQWDFSANFLIYEKFTVGAGYRWSAAISGLVGFQASDSIFLGFAYDYQTTDIESYSSGSYEFMIRFEIFNNPEAIVAPRFF</sequence>
<proteinExistence type="predicted"/>
<evidence type="ECO:0000256" key="1">
    <source>
        <dbReference type="SAM" id="SignalP"/>
    </source>
</evidence>
<evidence type="ECO:0000313" key="2">
    <source>
        <dbReference type="EMBL" id="MBW2938863.1"/>
    </source>
</evidence>
<dbReference type="AlphaFoldDB" id="A0A9X1FQC8"/>
<dbReference type="EMBL" id="JAHWDP010000006">
    <property type="protein sequence ID" value="MBW2938863.1"/>
    <property type="molecule type" value="Genomic_DNA"/>
</dbReference>
<accession>A0A9X1FQC8</accession>
<comment type="caution">
    <text evidence="2">The sequence shown here is derived from an EMBL/GenBank/DDBJ whole genome shotgun (WGS) entry which is preliminary data.</text>
</comment>